<evidence type="ECO:0000313" key="3">
    <source>
        <dbReference type="EMBL" id="AVI51974.1"/>
    </source>
</evidence>
<evidence type="ECO:0000256" key="1">
    <source>
        <dbReference type="SAM" id="SignalP"/>
    </source>
</evidence>
<dbReference type="PANTHER" id="PTHR23150:SF19">
    <property type="entry name" value="FORMYLGLYCINE-GENERATING ENZYME"/>
    <property type="match status" value="1"/>
</dbReference>
<organism evidence="3 4">
    <name type="scientific">Pukyongia salina</name>
    <dbReference type="NCBI Taxonomy" id="2094025"/>
    <lineage>
        <taxon>Bacteria</taxon>
        <taxon>Pseudomonadati</taxon>
        <taxon>Bacteroidota</taxon>
        <taxon>Flavobacteriia</taxon>
        <taxon>Flavobacteriales</taxon>
        <taxon>Flavobacteriaceae</taxon>
        <taxon>Pukyongia</taxon>
    </lineage>
</organism>
<dbReference type="InterPro" id="IPR005532">
    <property type="entry name" value="SUMF_dom"/>
</dbReference>
<name>A0A2S0HZH7_9FLAO</name>
<dbReference type="PANTHER" id="PTHR23150">
    <property type="entry name" value="SULFATASE MODIFYING FACTOR 1, 2"/>
    <property type="match status" value="1"/>
</dbReference>
<evidence type="ECO:0000313" key="4">
    <source>
        <dbReference type="Proteomes" id="UP000238442"/>
    </source>
</evidence>
<keyword evidence="4" id="KW-1185">Reference proteome</keyword>
<dbReference type="Proteomes" id="UP000238442">
    <property type="component" value="Chromosome"/>
</dbReference>
<dbReference type="AlphaFoldDB" id="A0A2S0HZH7"/>
<dbReference type="SUPFAM" id="SSF56436">
    <property type="entry name" value="C-type lectin-like"/>
    <property type="match status" value="1"/>
</dbReference>
<dbReference type="RefSeq" id="WP_105217214.1">
    <property type="nucleotide sequence ID" value="NZ_CP027062.1"/>
</dbReference>
<dbReference type="Pfam" id="PF03781">
    <property type="entry name" value="FGE-sulfatase"/>
    <property type="match status" value="1"/>
</dbReference>
<accession>A0A2S0HZH7</accession>
<dbReference type="GO" id="GO:0120147">
    <property type="term" value="F:formylglycine-generating oxidase activity"/>
    <property type="evidence" value="ECO:0007669"/>
    <property type="project" value="TreeGrafter"/>
</dbReference>
<protein>
    <recommendedName>
        <fullName evidence="2">Sulfatase-modifying factor enzyme-like domain-containing protein</fullName>
    </recommendedName>
</protein>
<dbReference type="InterPro" id="IPR051043">
    <property type="entry name" value="Sulfatase_Mod_Factor_Kinase"/>
</dbReference>
<keyword evidence="1" id="KW-0732">Signal</keyword>
<feature type="chain" id="PRO_5015694996" description="Sulfatase-modifying factor enzyme-like domain-containing protein" evidence="1">
    <location>
        <begin position="19"/>
        <end position="468"/>
    </location>
</feature>
<dbReference type="InterPro" id="IPR042095">
    <property type="entry name" value="SUMF_sf"/>
</dbReference>
<feature type="signal peptide" evidence="1">
    <location>
        <begin position="1"/>
        <end position="18"/>
    </location>
</feature>
<proteinExistence type="predicted"/>
<dbReference type="KEGG" id="aue:C5O00_12750"/>
<evidence type="ECO:0000259" key="2">
    <source>
        <dbReference type="Pfam" id="PF03781"/>
    </source>
</evidence>
<reference evidence="3 4" key="1">
    <citation type="submission" date="2018-02" db="EMBL/GenBank/DDBJ databases">
        <title>Genomic analysis of the strain RR4-38 isolated from a seawater recirculating aquaculture system.</title>
        <authorList>
            <person name="Kim Y.-S."/>
            <person name="Jang Y.H."/>
            <person name="Kim K.-H."/>
        </authorList>
    </citation>
    <scope>NUCLEOTIDE SEQUENCE [LARGE SCALE GENOMIC DNA]</scope>
    <source>
        <strain evidence="3 4">RR4-38</strain>
    </source>
</reference>
<dbReference type="OrthoDB" id="662753at2"/>
<gene>
    <name evidence="3" type="ORF">C5O00_12750</name>
</gene>
<dbReference type="InterPro" id="IPR016187">
    <property type="entry name" value="CTDL_fold"/>
</dbReference>
<dbReference type="EMBL" id="CP027062">
    <property type="protein sequence ID" value="AVI51974.1"/>
    <property type="molecule type" value="Genomic_DNA"/>
</dbReference>
<sequence>MKFFYRLLLAALVFPAFCFSNNIQLTIVSFSKESGIVQFDLTWENAWMNKKNHDAAWVFVKFIDKDGSYIHGNLAASPHEASNNFGPTMEVQVSKDRIGAFIVPLEYHRGAVIANFKLKIDTELLKRIGDEHEVRVYAIEMVYIPEGAFYVGSTEQEAIDYASFYQSDASGEPAGPYRIASEDQTIKVGKKTGDLYYKTGDSPYRGDQSGVIPAEFPKGHQAFYIMKYETTQGLYADFLNAIHPELAAALSPHTIEGYYDKKGCIRFENGTYRADTYDRPANFITWDDGMAFADWAGLRPMTEFEFTKAARGPELPIAHGFPWGTDSTDKLKRVVTLDDELVLLNGLSEKQLADATRPAFGASYYWVMDLAGSLWEKCVTIGHHIGRAYKGTHGDGILSSQGTATNPDWPKGISEEGGYGYRGGGYYDHDMKVSDYNPHSPISYRPYGSWAGGDRSIAYSQRLVRTVD</sequence>
<feature type="domain" description="Sulfatase-modifying factor enzyme-like" evidence="2">
    <location>
        <begin position="219"/>
        <end position="381"/>
    </location>
</feature>
<dbReference type="Gene3D" id="3.90.1580.10">
    <property type="entry name" value="paralog of FGE (formylglycine-generating enzyme)"/>
    <property type="match status" value="1"/>
</dbReference>